<dbReference type="EMBL" id="OW240915">
    <property type="protein sequence ID" value="CAH2284449.1"/>
    <property type="molecule type" value="Genomic_DNA"/>
</dbReference>
<evidence type="ECO:0000256" key="7">
    <source>
        <dbReference type="ARBA" id="ARBA00023315"/>
    </source>
</evidence>
<dbReference type="PANTHER" id="PTHR13906">
    <property type="entry name" value="PORCUPINE"/>
    <property type="match status" value="1"/>
</dbReference>
<sequence length="499" mass="57265">MASPANLIYRTTGSTILHPLSELLHLSLDQVNFVVCQLIALVTAVWFRVYLSPCHAHTAVRHAFATVLGGYFAIFCFGWYSLHIFTMALVSYCIMAKARIENVHRYSFVVAMGYLIVCQINRVYIFNYGILSTDFSGPLMILTQKITTLAFQLHDGMSKNSEMLTHEQRQYSVKKRPTFLEHLSYHLNFMSVLAGPCSHFKDYIAFIEGSHIESKLLNVKLNMNGHYKRPNPSPTAAVLSKLGFCGLMVILFLTITKAFPVSKIIDDTFISEIPLYMRLIYLYIAMQACKPKYYFAWVLADAVNNAAGYGFNGVDEKGNDRWDLITNLNIWNIEASTSFKMYIDNWNIQTAAWLKRICYDRVPRYRSGMTFLLSALWHGLYPGYYLTFFTGIPMMLAARVVRSNFRHFFVSSKSRKFLYDIVTWMATQLAICYTVTPFVLLAIEPSVKFYKSVYFYFHIGIFLVLVLLPVKPSKRSQKQPSKQTALHSANHTSDNRSYL</sequence>
<keyword evidence="7 10" id="KW-0012">Acyltransferase</keyword>
<dbReference type="GO" id="GO:0030258">
    <property type="term" value="P:lipid modification"/>
    <property type="evidence" value="ECO:0007669"/>
    <property type="project" value="TreeGrafter"/>
</dbReference>
<evidence type="ECO:0000313" key="11">
    <source>
        <dbReference type="Proteomes" id="UP001295444"/>
    </source>
</evidence>
<evidence type="ECO:0000256" key="1">
    <source>
        <dbReference type="ARBA" id="ARBA00004477"/>
    </source>
</evidence>
<dbReference type="InterPro" id="IPR049941">
    <property type="entry name" value="LPLAT_7/PORCN-like"/>
</dbReference>
<feature type="transmembrane region" description="Helical" evidence="9">
    <location>
        <begin position="31"/>
        <end position="51"/>
    </location>
</feature>
<feature type="region of interest" description="Disordered" evidence="8">
    <location>
        <begin position="475"/>
        <end position="499"/>
    </location>
</feature>
<feature type="transmembrane region" description="Helical" evidence="9">
    <location>
        <begin position="71"/>
        <end position="94"/>
    </location>
</feature>
<feature type="transmembrane region" description="Helical" evidence="9">
    <location>
        <begin position="106"/>
        <end position="125"/>
    </location>
</feature>
<feature type="transmembrane region" description="Helical" evidence="9">
    <location>
        <begin position="421"/>
        <end position="441"/>
    </location>
</feature>
<accession>A0AAD1W2S3</accession>
<dbReference type="InterPro" id="IPR004299">
    <property type="entry name" value="MBOAT_fam"/>
</dbReference>
<feature type="transmembrane region" description="Helical" evidence="9">
    <location>
        <begin position="268"/>
        <end position="286"/>
    </location>
</feature>
<keyword evidence="6 9" id="KW-0472">Membrane</keyword>
<dbReference type="Pfam" id="PF03062">
    <property type="entry name" value="MBOAT"/>
    <property type="match status" value="1"/>
</dbReference>
<reference evidence="10" key="1">
    <citation type="submission" date="2022-03" db="EMBL/GenBank/DDBJ databases">
        <authorList>
            <person name="Alioto T."/>
            <person name="Alioto T."/>
            <person name="Gomez Garrido J."/>
        </authorList>
    </citation>
    <scope>NUCLEOTIDE SEQUENCE</scope>
</reference>
<dbReference type="PANTHER" id="PTHR13906:SF6">
    <property type="entry name" value="LYSOPHOSPHOLIPID ACYLTRANSFERASE 1"/>
    <property type="match status" value="1"/>
</dbReference>
<dbReference type="AlphaFoldDB" id="A0AAD1W2S3"/>
<comment type="subcellular location">
    <subcellularLocation>
        <location evidence="1">Endoplasmic reticulum membrane</location>
        <topology evidence="1">Multi-pass membrane protein</topology>
    </subcellularLocation>
</comment>
<evidence type="ECO:0000256" key="8">
    <source>
        <dbReference type="SAM" id="MobiDB-lite"/>
    </source>
</evidence>
<organism evidence="10 11">
    <name type="scientific">Pelobates cultripes</name>
    <name type="common">Western spadefoot toad</name>
    <dbReference type="NCBI Taxonomy" id="61616"/>
    <lineage>
        <taxon>Eukaryota</taxon>
        <taxon>Metazoa</taxon>
        <taxon>Chordata</taxon>
        <taxon>Craniata</taxon>
        <taxon>Vertebrata</taxon>
        <taxon>Euteleostomi</taxon>
        <taxon>Amphibia</taxon>
        <taxon>Batrachia</taxon>
        <taxon>Anura</taxon>
        <taxon>Pelobatoidea</taxon>
        <taxon>Pelobatidae</taxon>
        <taxon>Pelobates</taxon>
    </lineage>
</organism>
<evidence type="ECO:0000256" key="5">
    <source>
        <dbReference type="ARBA" id="ARBA00022989"/>
    </source>
</evidence>
<evidence type="ECO:0000256" key="4">
    <source>
        <dbReference type="ARBA" id="ARBA00022824"/>
    </source>
</evidence>
<dbReference type="Proteomes" id="UP001295444">
    <property type="component" value="Chromosome 04"/>
</dbReference>
<feature type="non-terminal residue" evidence="10">
    <location>
        <position position="499"/>
    </location>
</feature>
<feature type="transmembrane region" description="Helical" evidence="9">
    <location>
        <begin position="236"/>
        <end position="256"/>
    </location>
</feature>
<evidence type="ECO:0000313" key="10">
    <source>
        <dbReference type="EMBL" id="CAH2284449.1"/>
    </source>
</evidence>
<dbReference type="GO" id="GO:0005789">
    <property type="term" value="C:endoplasmic reticulum membrane"/>
    <property type="evidence" value="ECO:0007669"/>
    <property type="project" value="UniProtKB-SubCell"/>
</dbReference>
<keyword evidence="2" id="KW-0808">Transferase</keyword>
<keyword evidence="11" id="KW-1185">Reference proteome</keyword>
<evidence type="ECO:0000256" key="9">
    <source>
        <dbReference type="SAM" id="Phobius"/>
    </source>
</evidence>
<keyword evidence="3 9" id="KW-0812">Transmembrane</keyword>
<feature type="transmembrane region" description="Helical" evidence="9">
    <location>
        <begin position="453"/>
        <end position="470"/>
    </location>
</feature>
<protein>
    <submittedName>
        <fullName evidence="10">Lysophospholipid acyltransferase 1</fullName>
    </submittedName>
</protein>
<keyword evidence="5 9" id="KW-1133">Transmembrane helix</keyword>
<evidence type="ECO:0000256" key="2">
    <source>
        <dbReference type="ARBA" id="ARBA00022679"/>
    </source>
</evidence>
<evidence type="ECO:0000256" key="3">
    <source>
        <dbReference type="ARBA" id="ARBA00022692"/>
    </source>
</evidence>
<feature type="transmembrane region" description="Helical" evidence="9">
    <location>
        <begin position="383"/>
        <end position="401"/>
    </location>
</feature>
<evidence type="ECO:0000256" key="6">
    <source>
        <dbReference type="ARBA" id="ARBA00023136"/>
    </source>
</evidence>
<keyword evidence="4" id="KW-0256">Endoplasmic reticulum</keyword>
<name>A0AAD1W2S3_PELCU</name>
<dbReference type="GO" id="GO:0016746">
    <property type="term" value="F:acyltransferase activity"/>
    <property type="evidence" value="ECO:0007669"/>
    <property type="project" value="UniProtKB-KW"/>
</dbReference>
<feature type="compositionally biased region" description="Polar residues" evidence="8">
    <location>
        <begin position="484"/>
        <end position="499"/>
    </location>
</feature>
<gene>
    <name evidence="10" type="ORF">PECUL_23A048021</name>
</gene>
<proteinExistence type="predicted"/>